<protein>
    <recommendedName>
        <fullName evidence="4">DUF2808 domain-containing protein</fullName>
    </recommendedName>
</protein>
<feature type="signal peptide" evidence="1">
    <location>
        <begin position="1"/>
        <end position="23"/>
    </location>
</feature>
<evidence type="ECO:0000313" key="2">
    <source>
        <dbReference type="EMBL" id="KYC34877.1"/>
    </source>
</evidence>
<dbReference type="AlphaFoldDB" id="A0A139WR46"/>
<reference evidence="2 3" key="1">
    <citation type="journal article" date="2013" name="Genome Biol. Evol.">
        <title>Genomes of Stigonematalean cyanobacteria (subsection V) and the evolution of oxygenic photosynthesis from prokaryotes to plastids.</title>
        <authorList>
            <person name="Dagan T."/>
            <person name="Roettger M."/>
            <person name="Stucken K."/>
            <person name="Landan G."/>
            <person name="Koch R."/>
            <person name="Major P."/>
            <person name="Gould S.B."/>
            <person name="Goremykin V.V."/>
            <person name="Rippka R."/>
            <person name="Tandeau de Marsac N."/>
            <person name="Gugger M."/>
            <person name="Lockhart P.J."/>
            <person name="Allen J.F."/>
            <person name="Brune I."/>
            <person name="Maus I."/>
            <person name="Puhler A."/>
            <person name="Martin W.F."/>
        </authorList>
    </citation>
    <scope>NUCLEOTIDE SEQUENCE [LARGE SCALE GENOMIC DNA]</scope>
    <source>
        <strain evidence="2 3">PCC 7110</strain>
    </source>
</reference>
<dbReference type="OrthoDB" id="423143at2"/>
<dbReference type="RefSeq" id="WP_017741063.1">
    <property type="nucleotide sequence ID" value="NZ_KQ976355.1"/>
</dbReference>
<evidence type="ECO:0000313" key="3">
    <source>
        <dbReference type="Proteomes" id="UP000076925"/>
    </source>
</evidence>
<gene>
    <name evidence="2" type="ORF">WA1_50070</name>
</gene>
<dbReference type="Pfam" id="PF10989">
    <property type="entry name" value="DUF2808"/>
    <property type="match status" value="1"/>
</dbReference>
<dbReference type="EMBL" id="ANNX02000064">
    <property type="protein sequence ID" value="KYC34877.1"/>
    <property type="molecule type" value="Genomic_DNA"/>
</dbReference>
<evidence type="ECO:0008006" key="4">
    <source>
        <dbReference type="Google" id="ProtNLM"/>
    </source>
</evidence>
<proteinExistence type="predicted"/>
<keyword evidence="3" id="KW-1185">Reference proteome</keyword>
<sequence>MKKLIYVAAFTLAITSSVPAVWASGKHGDFKASHLNGSAAYPQDTIAPDATHKFEVHVQGKPLAELAIDLPDGVRINRGIEVKNQSGQKIPTTVSINDRKATVVLSQPVEPETKLLVFMRGVNTPNLPPGSSKTWMYRVTAKQVGLNGEIPLGLALVQTYAI</sequence>
<dbReference type="Proteomes" id="UP000076925">
    <property type="component" value="Unassembled WGS sequence"/>
</dbReference>
<organism evidence="2 3">
    <name type="scientific">Scytonema hofmannii PCC 7110</name>
    <dbReference type="NCBI Taxonomy" id="128403"/>
    <lineage>
        <taxon>Bacteria</taxon>
        <taxon>Bacillati</taxon>
        <taxon>Cyanobacteriota</taxon>
        <taxon>Cyanophyceae</taxon>
        <taxon>Nostocales</taxon>
        <taxon>Scytonemataceae</taxon>
        <taxon>Scytonema</taxon>
    </lineage>
</organism>
<name>A0A139WR46_9CYAN</name>
<dbReference type="InterPro" id="IPR021256">
    <property type="entry name" value="DUF2808"/>
</dbReference>
<comment type="caution">
    <text evidence="2">The sequence shown here is derived from an EMBL/GenBank/DDBJ whole genome shotgun (WGS) entry which is preliminary data.</text>
</comment>
<accession>A0A139WR46</accession>
<feature type="chain" id="PRO_5007300402" description="DUF2808 domain-containing protein" evidence="1">
    <location>
        <begin position="24"/>
        <end position="162"/>
    </location>
</feature>
<evidence type="ECO:0000256" key="1">
    <source>
        <dbReference type="SAM" id="SignalP"/>
    </source>
</evidence>
<keyword evidence="1" id="KW-0732">Signal</keyword>